<dbReference type="InterPro" id="IPR017441">
    <property type="entry name" value="Protein_kinase_ATP_BS"/>
</dbReference>
<feature type="domain" description="SH3" evidence="10">
    <location>
        <begin position="1"/>
        <end position="36"/>
    </location>
</feature>
<comment type="similarity">
    <text evidence="6">Belongs to the protein kinase superfamily. Ser/Thr protein kinase family. GCN2 subfamily.</text>
</comment>
<dbReference type="InterPro" id="IPR001452">
    <property type="entry name" value="SH3_domain"/>
</dbReference>
<evidence type="ECO:0000256" key="6">
    <source>
        <dbReference type="ARBA" id="ARBA00037982"/>
    </source>
</evidence>
<keyword evidence="2" id="KW-0808">Transferase</keyword>
<dbReference type="SMART" id="SM00220">
    <property type="entry name" value="S_TKc"/>
    <property type="match status" value="1"/>
</dbReference>
<dbReference type="OrthoDB" id="5337378at2759"/>
<dbReference type="InterPro" id="IPR050339">
    <property type="entry name" value="CC_SR_Kinase"/>
</dbReference>
<dbReference type="PROSITE" id="PS50002">
    <property type="entry name" value="SH3"/>
    <property type="match status" value="1"/>
</dbReference>
<dbReference type="AlphaFoldDB" id="A0A7R9M3N2"/>
<evidence type="ECO:0000256" key="1">
    <source>
        <dbReference type="ARBA" id="ARBA00022443"/>
    </source>
</evidence>
<proteinExistence type="inferred from homology"/>
<keyword evidence="9" id="KW-0723">Serine/threonine-protein kinase</keyword>
<dbReference type="GO" id="GO:0005634">
    <property type="term" value="C:nucleus"/>
    <property type="evidence" value="ECO:0007669"/>
    <property type="project" value="TreeGrafter"/>
</dbReference>
<dbReference type="Gene3D" id="1.10.510.10">
    <property type="entry name" value="Transferase(Phosphotransferase) domain 1"/>
    <property type="match status" value="1"/>
</dbReference>
<dbReference type="Gene3D" id="3.30.200.20">
    <property type="entry name" value="Phosphorylase Kinase, domain 1"/>
    <property type="match status" value="1"/>
</dbReference>
<keyword evidence="5 8" id="KW-0067">ATP-binding</keyword>
<evidence type="ECO:0000259" key="11">
    <source>
        <dbReference type="PROSITE" id="PS50011"/>
    </source>
</evidence>
<dbReference type="InterPro" id="IPR036028">
    <property type="entry name" value="SH3-like_dom_sf"/>
</dbReference>
<keyword evidence="3 8" id="KW-0547">Nucleotide-binding</keyword>
<evidence type="ECO:0000256" key="2">
    <source>
        <dbReference type="ARBA" id="ARBA00022679"/>
    </source>
</evidence>
<evidence type="ECO:0000256" key="7">
    <source>
        <dbReference type="PROSITE-ProRule" id="PRU00192"/>
    </source>
</evidence>
<dbReference type="GO" id="GO:0005737">
    <property type="term" value="C:cytoplasm"/>
    <property type="evidence" value="ECO:0007669"/>
    <property type="project" value="TreeGrafter"/>
</dbReference>
<evidence type="ECO:0000256" key="3">
    <source>
        <dbReference type="ARBA" id="ARBA00022741"/>
    </source>
</evidence>
<evidence type="ECO:0000256" key="5">
    <source>
        <dbReference type="ARBA" id="ARBA00022840"/>
    </source>
</evidence>
<dbReference type="Pfam" id="PF00069">
    <property type="entry name" value="Pkinase"/>
    <property type="match status" value="1"/>
</dbReference>
<feature type="domain" description="Protein kinase" evidence="11">
    <location>
        <begin position="90"/>
        <end position="242"/>
    </location>
</feature>
<evidence type="ECO:0000256" key="4">
    <source>
        <dbReference type="ARBA" id="ARBA00022777"/>
    </source>
</evidence>
<keyword evidence="13" id="KW-1185">Reference proteome</keyword>
<keyword evidence="4" id="KW-0418">Kinase</keyword>
<organism evidence="12">
    <name type="scientific">Oppiella nova</name>
    <dbReference type="NCBI Taxonomy" id="334625"/>
    <lineage>
        <taxon>Eukaryota</taxon>
        <taxon>Metazoa</taxon>
        <taxon>Ecdysozoa</taxon>
        <taxon>Arthropoda</taxon>
        <taxon>Chelicerata</taxon>
        <taxon>Arachnida</taxon>
        <taxon>Acari</taxon>
        <taxon>Acariformes</taxon>
        <taxon>Sarcoptiformes</taxon>
        <taxon>Oribatida</taxon>
        <taxon>Brachypylina</taxon>
        <taxon>Oppioidea</taxon>
        <taxon>Oppiidae</taxon>
        <taxon>Oppiella</taxon>
    </lineage>
</organism>
<dbReference type="PANTHER" id="PTHR11042">
    <property type="entry name" value="EUKARYOTIC TRANSLATION INITIATION FACTOR 2-ALPHA KINASE EIF2-ALPHA KINASE -RELATED"/>
    <property type="match status" value="1"/>
</dbReference>
<dbReference type="InterPro" id="IPR000719">
    <property type="entry name" value="Prot_kinase_dom"/>
</dbReference>
<evidence type="ECO:0000313" key="12">
    <source>
        <dbReference type="EMBL" id="CAD7652455.1"/>
    </source>
</evidence>
<reference evidence="12" key="1">
    <citation type="submission" date="2020-11" db="EMBL/GenBank/DDBJ databases">
        <authorList>
            <person name="Tran Van P."/>
        </authorList>
    </citation>
    <scope>NUCLEOTIDE SEQUENCE</scope>
</reference>
<keyword evidence="1 7" id="KW-0728">SH3 domain</keyword>
<evidence type="ECO:0008006" key="14">
    <source>
        <dbReference type="Google" id="ProtNLM"/>
    </source>
</evidence>
<evidence type="ECO:0000256" key="9">
    <source>
        <dbReference type="RuleBase" id="RU000304"/>
    </source>
</evidence>
<name>A0A7R9M3N2_9ACAR</name>
<dbReference type="EMBL" id="CAJPVJ010005557">
    <property type="protein sequence ID" value="CAG2169642.1"/>
    <property type="molecule type" value="Genomic_DNA"/>
</dbReference>
<dbReference type="EMBL" id="OC920382">
    <property type="protein sequence ID" value="CAD7652455.1"/>
    <property type="molecule type" value="Genomic_DNA"/>
</dbReference>
<accession>A0A7R9M3N2</accession>
<dbReference type="Proteomes" id="UP000728032">
    <property type="component" value="Unassembled WGS sequence"/>
</dbReference>
<dbReference type="SUPFAM" id="SSF50044">
    <property type="entry name" value="SH3-domain"/>
    <property type="match status" value="1"/>
</dbReference>
<dbReference type="InterPro" id="IPR008271">
    <property type="entry name" value="Ser/Thr_kinase_AS"/>
</dbReference>
<dbReference type="InterPro" id="IPR011009">
    <property type="entry name" value="Kinase-like_dom_sf"/>
</dbReference>
<dbReference type="PROSITE" id="PS50011">
    <property type="entry name" value="PROTEIN_KINASE_DOM"/>
    <property type="match status" value="1"/>
</dbReference>
<feature type="binding site" evidence="8">
    <location>
        <position position="119"/>
    </location>
    <ligand>
        <name>ATP</name>
        <dbReference type="ChEBI" id="CHEBI:30616"/>
    </ligand>
</feature>
<evidence type="ECO:0000256" key="8">
    <source>
        <dbReference type="PROSITE-ProRule" id="PRU10141"/>
    </source>
</evidence>
<dbReference type="PROSITE" id="PS00108">
    <property type="entry name" value="PROTEIN_KINASE_ST"/>
    <property type="match status" value="1"/>
</dbReference>
<dbReference type="SUPFAM" id="SSF56112">
    <property type="entry name" value="Protein kinase-like (PK-like)"/>
    <property type="match status" value="1"/>
</dbReference>
<dbReference type="GO" id="GO:0004674">
    <property type="term" value="F:protein serine/threonine kinase activity"/>
    <property type="evidence" value="ECO:0007669"/>
    <property type="project" value="UniProtKB-KW"/>
</dbReference>
<dbReference type="GO" id="GO:0005524">
    <property type="term" value="F:ATP binding"/>
    <property type="evidence" value="ECO:0007669"/>
    <property type="project" value="UniProtKB-UniRule"/>
</dbReference>
<evidence type="ECO:0000259" key="10">
    <source>
        <dbReference type="PROSITE" id="PS50002"/>
    </source>
</evidence>
<dbReference type="PROSITE" id="PS00107">
    <property type="entry name" value="PROTEIN_KINASE_ATP"/>
    <property type="match status" value="1"/>
</dbReference>
<evidence type="ECO:0000313" key="13">
    <source>
        <dbReference type="Proteomes" id="UP000728032"/>
    </source>
</evidence>
<gene>
    <name evidence="12" type="ORF">ONB1V03_LOCUS9116</name>
</gene>
<sequence length="242" mass="27975">MTKVQMLLIIGGWWKGISRAGITGVFPSNFVVEVTDDSPKVNEKIDSTSGQSEKVPKIENIFNSKVVTNSSKPISLLDTKVVTNNYQNLFEELSAIGSGGFGTVFKVKHRFDEHIYAVKRVEFKKTSDEYMERIMKKVKNLLSVRSDYCVQYYDSWSESKHFYIQMEFCSHNLRNILELKPQILESVQYLHELNPQIIHRDLKPDNILIEGNGRNVWVHQNTKLQKYPRILILSKTFTPGMK</sequence>
<dbReference type="Gene3D" id="2.30.30.40">
    <property type="entry name" value="SH3 Domains"/>
    <property type="match status" value="1"/>
</dbReference>
<protein>
    <recommendedName>
        <fullName evidence="14">Protein kinase domain-containing protein</fullName>
    </recommendedName>
</protein>